<evidence type="ECO:0000313" key="2">
    <source>
        <dbReference type="Proteomes" id="UP000004277"/>
    </source>
</evidence>
<sequence length="366" mass="38665">MTRRRLILIVAVAALAVMAAFALLRPRGTAAPAPAVAPLEFLPSDVFTVQPTDVQAVLPLTGSLSALQQAAVRAKVSGELSQVLVREGESVKQGQVIARLDTTEYDARVAQANGQMLAAKGEYDKARQVMARNRDLVARGFISKTAFENYEANTAVAKANLDAANGGLAVARKALADTVIYAPFDGMVAVRSAEPGEKVSPDAKLFDIVNLARLELAAAIPLGEASRIRIGQPVQLQAEGEETMITGALERINPAATEGTRSIMVYVSVANSDGRLRAGQFVKGGLVLEQRPQVLAIPAIAVRTEGERHFVYVIDAQGKLAEQAVQTGLRSADQVEITAGLQAGTRIVRNNLGTLRTGTPVVVKGS</sequence>
<keyword evidence="2" id="KW-1185">Reference proteome</keyword>
<comment type="caution">
    <text evidence="1">The sequence shown here is derived from an EMBL/GenBank/DDBJ whole genome shotgun (WGS) entry which is preliminary data.</text>
</comment>
<reference evidence="1" key="1">
    <citation type="submission" date="2019-05" db="EMBL/GenBank/DDBJ databases">
        <title>Revised genome assembly of Burkholderiaceae (previously Ralstonia) sp. PBA.</title>
        <authorList>
            <person name="Gan H.M."/>
        </authorList>
    </citation>
    <scope>NUCLEOTIDE SEQUENCE</scope>
    <source>
        <strain evidence="1">PBA</strain>
    </source>
</reference>
<proteinExistence type="predicted"/>
<accession>A0ACD3SS46</accession>
<gene>
    <name evidence="1" type="ORF">MW7_004680</name>
</gene>
<organism evidence="1 2">
    <name type="scientific">Imbroritus primus</name>
    <dbReference type="NCBI Taxonomy" id="3058603"/>
    <lineage>
        <taxon>Bacteria</taxon>
        <taxon>Pseudomonadati</taxon>
        <taxon>Pseudomonadota</taxon>
        <taxon>Betaproteobacteria</taxon>
        <taxon>Burkholderiales</taxon>
        <taxon>Burkholderiaceae</taxon>
        <taxon>Imbroritus</taxon>
    </lineage>
</organism>
<evidence type="ECO:0000313" key="1">
    <source>
        <dbReference type="EMBL" id="TMS59031.1"/>
    </source>
</evidence>
<dbReference type="EMBL" id="AKCV02000014">
    <property type="protein sequence ID" value="TMS59031.1"/>
    <property type="molecule type" value="Genomic_DNA"/>
</dbReference>
<name>A0ACD3SS46_9BURK</name>
<dbReference type="Proteomes" id="UP000004277">
    <property type="component" value="Unassembled WGS sequence"/>
</dbReference>
<protein>
    <submittedName>
        <fullName evidence="1">Efflux RND transporter periplasmic adaptor subunit</fullName>
    </submittedName>
</protein>